<name>A0A8J2J5Z2_9HEXA</name>
<feature type="non-terminal residue" evidence="1">
    <location>
        <position position="1"/>
    </location>
</feature>
<dbReference type="AlphaFoldDB" id="A0A8J2J5Z2"/>
<sequence>TQKSDFDNCRLRLACIRLQR</sequence>
<evidence type="ECO:0000313" key="2">
    <source>
        <dbReference type="Proteomes" id="UP000708208"/>
    </source>
</evidence>
<organism evidence="1 2">
    <name type="scientific">Allacma fusca</name>
    <dbReference type="NCBI Taxonomy" id="39272"/>
    <lineage>
        <taxon>Eukaryota</taxon>
        <taxon>Metazoa</taxon>
        <taxon>Ecdysozoa</taxon>
        <taxon>Arthropoda</taxon>
        <taxon>Hexapoda</taxon>
        <taxon>Collembola</taxon>
        <taxon>Symphypleona</taxon>
        <taxon>Sminthuridae</taxon>
        <taxon>Allacma</taxon>
    </lineage>
</organism>
<protein>
    <submittedName>
        <fullName evidence="1">Uncharacterized protein</fullName>
    </submittedName>
</protein>
<keyword evidence="2" id="KW-1185">Reference proteome</keyword>
<comment type="caution">
    <text evidence="1">The sequence shown here is derived from an EMBL/GenBank/DDBJ whole genome shotgun (WGS) entry which is preliminary data.</text>
</comment>
<reference evidence="1" key="1">
    <citation type="submission" date="2021-06" db="EMBL/GenBank/DDBJ databases">
        <authorList>
            <person name="Hodson N. C."/>
            <person name="Mongue J. A."/>
            <person name="Jaron S. K."/>
        </authorList>
    </citation>
    <scope>NUCLEOTIDE SEQUENCE</scope>
</reference>
<dbReference type="Proteomes" id="UP000708208">
    <property type="component" value="Unassembled WGS sequence"/>
</dbReference>
<dbReference type="EMBL" id="CAJVCH010016597">
    <property type="protein sequence ID" value="CAG7681520.1"/>
    <property type="molecule type" value="Genomic_DNA"/>
</dbReference>
<gene>
    <name evidence="1" type="ORF">AFUS01_LOCUS2836</name>
</gene>
<evidence type="ECO:0000313" key="1">
    <source>
        <dbReference type="EMBL" id="CAG7681520.1"/>
    </source>
</evidence>
<proteinExistence type="predicted"/>
<accession>A0A8J2J5Z2</accession>